<keyword evidence="1" id="KW-1133">Transmembrane helix</keyword>
<name>A0A2U2PC79_9SPHI</name>
<dbReference type="EMBL" id="QEAS01000018">
    <property type="protein sequence ID" value="PWG79008.1"/>
    <property type="molecule type" value="Genomic_DNA"/>
</dbReference>
<dbReference type="PANTHER" id="PTHR30273:SF2">
    <property type="entry name" value="PROTEIN FECR"/>
    <property type="match status" value="1"/>
</dbReference>
<protein>
    <recommendedName>
        <fullName evidence="6">Anti-sigma factor</fullName>
    </recommendedName>
</protein>
<dbReference type="Proteomes" id="UP000245647">
    <property type="component" value="Unassembled WGS sequence"/>
</dbReference>
<evidence type="ECO:0000259" key="2">
    <source>
        <dbReference type="Pfam" id="PF04773"/>
    </source>
</evidence>
<evidence type="ECO:0008006" key="6">
    <source>
        <dbReference type="Google" id="ProtNLM"/>
    </source>
</evidence>
<dbReference type="Gene3D" id="3.55.50.30">
    <property type="match status" value="1"/>
</dbReference>
<accession>A0A2U2PC79</accession>
<dbReference type="GO" id="GO:0016989">
    <property type="term" value="F:sigma factor antagonist activity"/>
    <property type="evidence" value="ECO:0007669"/>
    <property type="project" value="TreeGrafter"/>
</dbReference>
<dbReference type="RefSeq" id="WP_109417451.1">
    <property type="nucleotide sequence ID" value="NZ_QEAS01000018.1"/>
</dbReference>
<dbReference type="AlphaFoldDB" id="A0A2U2PC79"/>
<dbReference type="Gene3D" id="2.60.120.1440">
    <property type="match status" value="1"/>
</dbReference>
<feature type="domain" description="FecR protein" evidence="2">
    <location>
        <begin position="124"/>
        <end position="212"/>
    </location>
</feature>
<reference evidence="4 5" key="1">
    <citation type="submission" date="2018-04" db="EMBL/GenBank/DDBJ databases">
        <title>Pedobacter chongqingensis sp. nov., isolated from a rottenly hemp rope.</title>
        <authorList>
            <person name="Cai Y."/>
        </authorList>
    </citation>
    <scope>NUCLEOTIDE SEQUENCE [LARGE SCALE GENOMIC DNA]</scope>
    <source>
        <strain evidence="4 5">FJ4-8</strain>
    </source>
</reference>
<evidence type="ECO:0000313" key="4">
    <source>
        <dbReference type="EMBL" id="PWG79008.1"/>
    </source>
</evidence>
<proteinExistence type="predicted"/>
<evidence type="ECO:0000256" key="1">
    <source>
        <dbReference type="SAM" id="Phobius"/>
    </source>
</evidence>
<sequence>MKEKIPNQLIDKYLRNECSKEEEEFLLNWYASFEESPDPVESLPEDQQEVLKDRMLGKIRGNLKYDHRIISQEKHSKVRGLYPLVSLAAAAFLIFLVFTFYFSNSRREGNPVFQSNVTLSNRSSSLKKYILPDGSSVWLKKSSSLTFLSKPGDKTREVNLQGECFFDIKQDKLRPFIIHSGELCTRVLGTSFNVKAYGGSRKSEVSVVSGKVFVYVQKNGKQEMPGVTLLSDQKAVYQSGSRNIRKEQEKGSDLKIWEKRSVSFKDEPLSNVTAVLSETFNVKINITDQRFQGYTLNADFTGQSLPVILEMISKSLDVNCEITDNRIVITGNSN</sequence>
<dbReference type="Pfam" id="PF16344">
    <property type="entry name" value="FecR_C"/>
    <property type="match status" value="1"/>
</dbReference>
<dbReference type="InterPro" id="IPR006860">
    <property type="entry name" value="FecR"/>
</dbReference>
<dbReference type="PANTHER" id="PTHR30273">
    <property type="entry name" value="PERIPLASMIC SIGNAL SENSOR AND SIGMA FACTOR ACTIVATOR FECR-RELATED"/>
    <property type="match status" value="1"/>
</dbReference>
<evidence type="ECO:0000313" key="5">
    <source>
        <dbReference type="Proteomes" id="UP000245647"/>
    </source>
</evidence>
<keyword evidence="1" id="KW-0472">Membrane</keyword>
<dbReference type="OrthoDB" id="645173at2"/>
<gene>
    <name evidence="4" type="ORF">DDR33_19385</name>
</gene>
<feature type="transmembrane region" description="Helical" evidence="1">
    <location>
        <begin position="81"/>
        <end position="102"/>
    </location>
</feature>
<feature type="domain" description="Protein FecR C-terminal" evidence="3">
    <location>
        <begin position="263"/>
        <end position="329"/>
    </location>
</feature>
<dbReference type="PIRSF" id="PIRSF018266">
    <property type="entry name" value="FecR"/>
    <property type="match status" value="1"/>
</dbReference>
<dbReference type="InterPro" id="IPR032508">
    <property type="entry name" value="FecR_C"/>
</dbReference>
<keyword evidence="1" id="KW-0812">Transmembrane</keyword>
<comment type="caution">
    <text evidence="4">The sequence shown here is derived from an EMBL/GenBank/DDBJ whole genome shotgun (WGS) entry which is preliminary data.</text>
</comment>
<dbReference type="InterPro" id="IPR012373">
    <property type="entry name" value="Ferrdict_sens_TM"/>
</dbReference>
<dbReference type="Pfam" id="PF04773">
    <property type="entry name" value="FecR"/>
    <property type="match status" value="1"/>
</dbReference>
<evidence type="ECO:0000259" key="3">
    <source>
        <dbReference type="Pfam" id="PF16344"/>
    </source>
</evidence>
<organism evidence="4 5">
    <name type="scientific">Pararcticibacter amylolyticus</name>
    <dbReference type="NCBI Taxonomy" id="2173175"/>
    <lineage>
        <taxon>Bacteria</taxon>
        <taxon>Pseudomonadati</taxon>
        <taxon>Bacteroidota</taxon>
        <taxon>Sphingobacteriia</taxon>
        <taxon>Sphingobacteriales</taxon>
        <taxon>Sphingobacteriaceae</taxon>
        <taxon>Pararcticibacter</taxon>
    </lineage>
</organism>
<keyword evidence="5" id="KW-1185">Reference proteome</keyword>